<sequence length="661" mass="73247">MPPNATSSSLFAMSSWSGTPAFQAGSERQSFGNAAIAMSWRVVDTRLCDFALVDRLHARTLTLSTPFALTLADGRVLDMRDLTLLASPSEETLEANPSASCLAGQIAGKRIVATLTDDEARFLVRWSVEQRDGSSYLRERVSITALKRDEPVVNVAMLGIDGVCARHATEAGEGLDGVPVIVGDVYLGIELPRAQNRARNGAVTLTVSRALPLSKDKTVEYSAVAGVARSGQMRRDFAAYVERERAHPYRPFLHYNSWYDIGYLTPYTAKQAVERIETVGRELHARRDVHIDSFMFDDGWDDLSGSWHFSRDFPQGFVPLREAAARFGAAPGVWLSPWGGYCEPREARVARGAASGYEVVDRGFALSGPNYYARFHEVVMTLLGTHGVNHFKFDGTGNADHVVPGSRFDSDWDAAIHLIEDIRAAKPETFINLSTGTHPSPFWLRFADTIWRDGADHGFAGTGCDRERWITYRDAQTYRNVVVRSRLFPLNSLMLHGIICAQHCKGLEAPQGEAFAHEVRSFFAGGTQLQELYVTPSLLAERDWDVLAQAARWARGNADVLRDTHWIGGAPDALEVYGWAAWSPRRAIVTLRNPDQHMQRFVLDLREALALPDGAATHFEVHEPPWGGAHIRSMPGKVEADQPLAFKLEPFEVLTVEFAVP</sequence>
<reference evidence="1 2" key="1">
    <citation type="submission" date="2023-12" db="EMBL/GenBank/DDBJ databases">
        <title>Genome sequencing and assembly of bacterial species from a model synthetic community.</title>
        <authorList>
            <person name="Hogle S.L."/>
        </authorList>
    </citation>
    <scope>NUCLEOTIDE SEQUENCE [LARGE SCALE GENOMIC DNA]</scope>
    <source>
        <strain evidence="1 2">HAMBI 2494</strain>
    </source>
</reference>
<dbReference type="EMBL" id="CP139965">
    <property type="protein sequence ID" value="WQD77766.1"/>
    <property type="molecule type" value="Genomic_DNA"/>
</dbReference>
<evidence type="ECO:0000313" key="2">
    <source>
        <dbReference type="Proteomes" id="UP001325479"/>
    </source>
</evidence>
<dbReference type="SUPFAM" id="SSF51445">
    <property type="entry name" value="(Trans)glycosidases"/>
    <property type="match status" value="1"/>
</dbReference>
<proteinExistence type="predicted"/>
<protein>
    <submittedName>
        <fullName evidence="1">Enterotoxin</fullName>
    </submittedName>
</protein>
<accession>A0ABZ0WKD1</accession>
<gene>
    <name evidence="1" type="ORF">U0042_27640</name>
</gene>
<organism evidence="1 2">
    <name type="scientific">Paraburkholderia kururiensis</name>
    <dbReference type="NCBI Taxonomy" id="984307"/>
    <lineage>
        <taxon>Bacteria</taxon>
        <taxon>Pseudomonadati</taxon>
        <taxon>Pseudomonadota</taxon>
        <taxon>Betaproteobacteria</taxon>
        <taxon>Burkholderiales</taxon>
        <taxon>Burkholderiaceae</taxon>
        <taxon>Paraburkholderia</taxon>
    </lineage>
</organism>
<dbReference type="Gene3D" id="3.20.20.70">
    <property type="entry name" value="Aldolase class I"/>
    <property type="match status" value="1"/>
</dbReference>
<dbReference type="RefSeq" id="WP_114812571.1">
    <property type="nucleotide sequence ID" value="NZ_CP139965.1"/>
</dbReference>
<dbReference type="InterPro" id="IPR013785">
    <property type="entry name" value="Aldolase_TIM"/>
</dbReference>
<dbReference type="InterPro" id="IPR017853">
    <property type="entry name" value="GH"/>
</dbReference>
<name>A0ABZ0WKD1_9BURK</name>
<evidence type="ECO:0000313" key="1">
    <source>
        <dbReference type="EMBL" id="WQD77766.1"/>
    </source>
</evidence>
<dbReference type="Proteomes" id="UP001325479">
    <property type="component" value="Chromosome"/>
</dbReference>
<keyword evidence="2" id="KW-1185">Reference proteome</keyword>